<dbReference type="NCBIfam" id="TIGR03369">
    <property type="entry name" value="cellulose_bcsE"/>
    <property type="match status" value="1"/>
</dbReference>
<evidence type="ECO:0000313" key="3">
    <source>
        <dbReference type="Proteomes" id="UP001058553"/>
    </source>
</evidence>
<dbReference type="Proteomes" id="UP001058553">
    <property type="component" value="Chromosome"/>
</dbReference>
<accession>A0ABY5X950</accession>
<dbReference type="InterPro" id="IPR017745">
    <property type="entry name" value="BcsE"/>
</dbReference>
<dbReference type="RefSeq" id="WP_259825983.1">
    <property type="nucleotide sequence ID" value="NZ_CP103445.1"/>
</dbReference>
<sequence length="488" mass="54578">MTTSFTLGLEQVQNELVLMKAPGCYWVMVDRQQDARLLVRQTLAAHTAITLISRAAGANEVLLPPVDAGACDRISLFSLSEAPDALNDLTQYLSRRPDDNPGLILFCAALSTWDNLSGDELTQWLQEMQQRLARKQLTLLVITEGGGVDVAQHHLHACYRHLAGLSHLSWQQGSWHYRVHWWCHSGRWLADRLLSLDVQQGVFTQIVPAQQDARSEWHDENLYLVEKNVLGGAPLPTVAWTLFEDNSQLTQRAQQASSATVVFNLQHHHQIETLAGDIHQLRRTRGSRLKIAVREMQQALRHSDERLLLACGVNTIVPLNVPTSRCLAALEGVQGQVYNRHVPAEFAVLLKSMQQVQDKGYLPLTQFCHAVTRMINNRLLPENGKGLLVALSPVATLSAQQALMLCRPRRFGDLVTHTADCLYLFLSFCHHSHLETALKFIFPRPAGEIFIDRQVWFEDLLVCAALQHIACRGADPVSARPSAPLSGL</sequence>
<name>A0ABY5X950_ERWPY</name>
<reference evidence="2" key="1">
    <citation type="submission" date="2022-07" db="EMBL/GenBank/DDBJ databases">
        <title>Genetic diversity of Erwinia pyrifoliae.</title>
        <authorList>
            <person name="Park D.S."/>
            <person name="Ham H."/>
        </authorList>
    </citation>
    <scope>NUCLEOTIDE SEQUENCE</scope>
    <source>
        <strain evidence="2">CP201486</strain>
    </source>
</reference>
<dbReference type="EMBL" id="CP103445">
    <property type="protein sequence ID" value="UWS33563.1"/>
    <property type="molecule type" value="Genomic_DNA"/>
</dbReference>
<evidence type="ECO:0000313" key="2">
    <source>
        <dbReference type="EMBL" id="UWS33563.1"/>
    </source>
</evidence>
<protein>
    <recommendedName>
        <fullName evidence="1">Cellulose biosynthesis protein BcsE</fullName>
    </recommendedName>
</protein>
<evidence type="ECO:0000256" key="1">
    <source>
        <dbReference type="NCBIfam" id="TIGR03369"/>
    </source>
</evidence>
<proteinExistence type="predicted"/>
<gene>
    <name evidence="2" type="primary">bcsE</name>
    <name evidence="2" type="ORF">NYP84_18735</name>
</gene>
<keyword evidence="3" id="KW-1185">Reference proteome</keyword>
<organism evidence="2 3">
    <name type="scientific">Erwinia pyrifoliae</name>
    <dbReference type="NCBI Taxonomy" id="79967"/>
    <lineage>
        <taxon>Bacteria</taxon>
        <taxon>Pseudomonadati</taxon>
        <taxon>Pseudomonadota</taxon>
        <taxon>Gammaproteobacteria</taxon>
        <taxon>Enterobacterales</taxon>
        <taxon>Erwiniaceae</taxon>
        <taxon>Erwinia</taxon>
    </lineage>
</organism>
<dbReference type="Pfam" id="PF10995">
    <property type="entry name" value="CBP_BcsE"/>
    <property type="match status" value="1"/>
</dbReference>